<dbReference type="Gene3D" id="1.10.3330.10">
    <property type="entry name" value="Oxo-4-hydroxy-4-carboxy-5-ureidoimidazoline decarboxylase"/>
    <property type="match status" value="1"/>
</dbReference>
<dbReference type="PANTHER" id="PTHR43466">
    <property type="entry name" value="2-OXO-4-HYDROXY-4-CARBOXY-5-UREIDOIMIDAZOLINE DECARBOXYLASE-RELATED"/>
    <property type="match status" value="1"/>
</dbReference>
<dbReference type="InterPro" id="IPR036778">
    <property type="entry name" value="OHCU_decarboxylase_sf"/>
</dbReference>
<dbReference type="InterPro" id="IPR018020">
    <property type="entry name" value="OHCU_decarboxylase"/>
</dbReference>
<feature type="domain" description="Oxo-4-hydroxy-4-carboxy-5-ureidoimidazoline decarboxylase" evidence="8">
    <location>
        <begin position="7"/>
        <end position="159"/>
    </location>
</feature>
<proteinExistence type="predicted"/>
<keyword evidence="4" id="KW-0659">Purine metabolism</keyword>
<evidence type="ECO:0000259" key="8">
    <source>
        <dbReference type="Pfam" id="PF09349"/>
    </source>
</evidence>
<keyword evidence="10" id="KW-1185">Reference proteome</keyword>
<dbReference type="InterPro" id="IPR017595">
    <property type="entry name" value="OHCU_decarboxylase-2"/>
</dbReference>
<dbReference type="GO" id="GO:0051997">
    <property type="term" value="F:2-oxo-4-hydroxy-4-carboxy-5-ureidoimidazoline decarboxylase activity"/>
    <property type="evidence" value="ECO:0007669"/>
    <property type="project" value="UniProtKB-EC"/>
</dbReference>
<evidence type="ECO:0000313" key="10">
    <source>
        <dbReference type="Proteomes" id="UP000322244"/>
    </source>
</evidence>
<evidence type="ECO:0000256" key="2">
    <source>
        <dbReference type="ARBA" id="ARBA00004754"/>
    </source>
</evidence>
<dbReference type="EMBL" id="VLNY01000019">
    <property type="protein sequence ID" value="KAA0018067.1"/>
    <property type="molecule type" value="Genomic_DNA"/>
</dbReference>
<comment type="caution">
    <text evidence="9">The sequence shown here is derived from an EMBL/GenBank/DDBJ whole genome shotgun (WGS) entry which is preliminary data.</text>
</comment>
<dbReference type="NCBIfam" id="NF010372">
    <property type="entry name" value="PRK13798.1"/>
    <property type="match status" value="1"/>
</dbReference>
<evidence type="ECO:0000313" key="9">
    <source>
        <dbReference type="EMBL" id="KAA0018067.1"/>
    </source>
</evidence>
<evidence type="ECO:0000256" key="4">
    <source>
        <dbReference type="ARBA" id="ARBA00022631"/>
    </source>
</evidence>
<accession>A0A5A7S3A7</accession>
<comment type="pathway">
    <text evidence="2">Purine metabolism; urate degradation; (S)-allantoin from urate: step 3/3.</text>
</comment>
<protein>
    <recommendedName>
        <fullName evidence="3">2-oxo-4-hydroxy-4-carboxy-5-ureidoimidazoline decarboxylase</fullName>
        <ecNumber evidence="3">4.1.1.97</ecNumber>
    </recommendedName>
</protein>
<name>A0A5A7S3A7_9NOCA</name>
<evidence type="ECO:0000256" key="6">
    <source>
        <dbReference type="ARBA" id="ARBA00023239"/>
    </source>
</evidence>
<organism evidence="9 10">
    <name type="scientific">Antrihabitans cavernicola</name>
    <dbReference type="NCBI Taxonomy" id="2495913"/>
    <lineage>
        <taxon>Bacteria</taxon>
        <taxon>Bacillati</taxon>
        <taxon>Actinomycetota</taxon>
        <taxon>Actinomycetes</taxon>
        <taxon>Mycobacteriales</taxon>
        <taxon>Nocardiaceae</taxon>
        <taxon>Antrihabitans</taxon>
    </lineage>
</organism>
<feature type="region of interest" description="Disordered" evidence="7">
    <location>
        <begin position="73"/>
        <end position="95"/>
    </location>
</feature>
<keyword evidence="6 9" id="KW-0456">Lyase</keyword>
<dbReference type="OrthoDB" id="5243781at2"/>
<dbReference type="NCBIfam" id="TIGR03180">
    <property type="entry name" value="UraD_2"/>
    <property type="match status" value="1"/>
</dbReference>
<dbReference type="GO" id="GO:0006144">
    <property type="term" value="P:purine nucleobase metabolic process"/>
    <property type="evidence" value="ECO:0007669"/>
    <property type="project" value="UniProtKB-KW"/>
</dbReference>
<evidence type="ECO:0000256" key="7">
    <source>
        <dbReference type="SAM" id="MobiDB-lite"/>
    </source>
</evidence>
<comment type="catalytic activity">
    <reaction evidence="1">
        <text>5-hydroxy-2-oxo-4-ureido-2,5-dihydro-1H-imidazole-5-carboxylate + H(+) = (S)-allantoin + CO2</text>
        <dbReference type="Rhea" id="RHEA:26301"/>
        <dbReference type="ChEBI" id="CHEBI:15378"/>
        <dbReference type="ChEBI" id="CHEBI:15678"/>
        <dbReference type="ChEBI" id="CHEBI:16526"/>
        <dbReference type="ChEBI" id="CHEBI:58639"/>
        <dbReference type="EC" id="4.1.1.97"/>
    </reaction>
</comment>
<evidence type="ECO:0000256" key="1">
    <source>
        <dbReference type="ARBA" id="ARBA00001163"/>
    </source>
</evidence>
<dbReference type="EC" id="4.1.1.97" evidence="3"/>
<evidence type="ECO:0000256" key="5">
    <source>
        <dbReference type="ARBA" id="ARBA00022793"/>
    </source>
</evidence>
<reference evidence="9 10" key="1">
    <citation type="submission" date="2019-07" db="EMBL/GenBank/DDBJ databases">
        <title>Rhodococcus cavernicolus sp. nov., isolated from a cave.</title>
        <authorList>
            <person name="Lee S.D."/>
        </authorList>
    </citation>
    <scope>NUCLEOTIDE SEQUENCE [LARGE SCALE GENOMIC DNA]</scope>
    <source>
        <strain evidence="9 10">C1-24</strain>
    </source>
</reference>
<dbReference type="SUPFAM" id="SSF158694">
    <property type="entry name" value="UraD-Like"/>
    <property type="match status" value="1"/>
</dbReference>
<dbReference type="RefSeq" id="WP_149432874.1">
    <property type="nucleotide sequence ID" value="NZ_VLNY01000019.1"/>
</dbReference>
<keyword evidence="5" id="KW-0210">Decarboxylase</keyword>
<sequence>MNFEHFNVASAEQAAATLRPCADIDRWIDGLLECRPYPDVERLLARARTVADPFTEAEIDAALAHHPRIGEQAAGESTEAKLSHGEQSGVDADSSTANRIRAQNVSYERAFGRVFLIRAAGRSADDILAELERRQMNTPTVEIAEVAKQLREIAVLRLAGLFA</sequence>
<dbReference type="PANTHER" id="PTHR43466:SF1">
    <property type="entry name" value="2-OXO-4-HYDROXY-4-CARBOXY-5-UREIDOIMIDAZOLINE DECARBOXYLASE-RELATED"/>
    <property type="match status" value="1"/>
</dbReference>
<dbReference type="Pfam" id="PF09349">
    <property type="entry name" value="OHCU_decarbox"/>
    <property type="match status" value="1"/>
</dbReference>
<evidence type="ECO:0000256" key="3">
    <source>
        <dbReference type="ARBA" id="ARBA00012257"/>
    </source>
</evidence>
<dbReference type="GO" id="GO:0019628">
    <property type="term" value="P:urate catabolic process"/>
    <property type="evidence" value="ECO:0007669"/>
    <property type="project" value="TreeGrafter"/>
</dbReference>
<dbReference type="AlphaFoldDB" id="A0A5A7S3A7"/>
<gene>
    <name evidence="9" type="primary">uraD</name>
    <name evidence="9" type="ORF">FOY51_24325</name>
</gene>
<dbReference type="Proteomes" id="UP000322244">
    <property type="component" value="Unassembled WGS sequence"/>
</dbReference>